<protein>
    <submittedName>
        <fullName evidence="2">Uncharacterized protein</fullName>
    </submittedName>
</protein>
<accession>A0ABQ9FM76</accession>
<name>A0ABQ9FM76_TEGGR</name>
<feature type="region of interest" description="Disordered" evidence="1">
    <location>
        <begin position="1"/>
        <end position="25"/>
    </location>
</feature>
<organism evidence="2 3">
    <name type="scientific">Tegillarca granosa</name>
    <name type="common">Malaysian cockle</name>
    <name type="synonym">Anadara granosa</name>
    <dbReference type="NCBI Taxonomy" id="220873"/>
    <lineage>
        <taxon>Eukaryota</taxon>
        <taxon>Metazoa</taxon>
        <taxon>Spiralia</taxon>
        <taxon>Lophotrochozoa</taxon>
        <taxon>Mollusca</taxon>
        <taxon>Bivalvia</taxon>
        <taxon>Autobranchia</taxon>
        <taxon>Pteriomorphia</taxon>
        <taxon>Arcoida</taxon>
        <taxon>Arcoidea</taxon>
        <taxon>Arcidae</taxon>
        <taxon>Tegillarca</taxon>
    </lineage>
</organism>
<keyword evidence="3" id="KW-1185">Reference proteome</keyword>
<evidence type="ECO:0000313" key="3">
    <source>
        <dbReference type="Proteomes" id="UP001217089"/>
    </source>
</evidence>
<comment type="caution">
    <text evidence="2">The sequence shown here is derived from an EMBL/GenBank/DDBJ whole genome shotgun (WGS) entry which is preliminary data.</text>
</comment>
<dbReference type="EMBL" id="JARBDR010000246">
    <property type="protein sequence ID" value="KAJ8317380.1"/>
    <property type="molecule type" value="Genomic_DNA"/>
</dbReference>
<gene>
    <name evidence="2" type="ORF">KUTeg_005284</name>
</gene>
<sequence length="412" mass="46670">MGKSKSESNKRKRTSTGSSNHAVSVNTVDMAMQTSPQLINDIKSPDNIGSVLNQVNDILVGNNVFPEQSHNLRTLPVQTNTQPPPPPVYGLSNGVSPNMRGEFMDINRQYIVRSPTPIQMMSALTPQLHQVHQVFNPQPQSFGSRTDTRASPENVPELASNSAAVQFVNSPPSIIAEMNNKLSKLELLDGIHERLGLNDQKFVVLQNEISGLKTEINKCKADNKENRDRIDGNEFNYAELEERVCNIEQDNEDILDENKKLKERIIDLQTRSMRENLVFSRIPEQFSTDERGNRFEETENVLKDFLEKEMQIDSVKVKDKHSSLHFKLEVNINCPKNNKNTNSQQIVRWNPDKTEEFVNSFDINVVKDLISSLDTLCCNSKTNQDNILEDRINDIVNHLGHLFTQSADCVMG</sequence>
<reference evidence="2 3" key="1">
    <citation type="submission" date="2022-12" db="EMBL/GenBank/DDBJ databases">
        <title>Chromosome-level genome of Tegillarca granosa.</title>
        <authorList>
            <person name="Kim J."/>
        </authorList>
    </citation>
    <scope>NUCLEOTIDE SEQUENCE [LARGE SCALE GENOMIC DNA]</scope>
    <source>
        <strain evidence="2">Teg-2019</strain>
        <tissue evidence="2">Adductor muscle</tissue>
    </source>
</reference>
<dbReference type="Proteomes" id="UP001217089">
    <property type="component" value="Unassembled WGS sequence"/>
</dbReference>
<proteinExistence type="predicted"/>
<feature type="compositionally biased region" description="Polar residues" evidence="1">
    <location>
        <begin position="15"/>
        <end position="25"/>
    </location>
</feature>
<evidence type="ECO:0000256" key="1">
    <source>
        <dbReference type="SAM" id="MobiDB-lite"/>
    </source>
</evidence>
<evidence type="ECO:0000313" key="2">
    <source>
        <dbReference type="EMBL" id="KAJ8317380.1"/>
    </source>
</evidence>